<evidence type="ECO:0000313" key="8">
    <source>
        <dbReference type="EMBL" id="MEM0515298.1"/>
    </source>
</evidence>
<accession>A0ABU9N0T6</accession>
<protein>
    <recommendedName>
        <fullName evidence="5">Glutamate dehydrogenase</fullName>
    </recommendedName>
</protein>
<dbReference type="InterPro" id="IPR006095">
    <property type="entry name" value="Glu/Leu/Phe/Val/Trp_DH"/>
</dbReference>
<dbReference type="InterPro" id="IPR014362">
    <property type="entry name" value="Glu_DH"/>
</dbReference>
<dbReference type="InterPro" id="IPR046346">
    <property type="entry name" value="Aminoacid_DH-like_N_sf"/>
</dbReference>
<dbReference type="InterPro" id="IPR006096">
    <property type="entry name" value="Glu/Leu/Phe/Val/Trp_DH_C"/>
</dbReference>
<dbReference type="PIRSF" id="PIRSF000185">
    <property type="entry name" value="Glu_DH"/>
    <property type="match status" value="1"/>
</dbReference>
<organism evidence="8 9">
    <name type="scientific">Pseudoalteromonas qingdaonensis</name>
    <dbReference type="NCBI Taxonomy" id="3131913"/>
    <lineage>
        <taxon>Bacteria</taxon>
        <taxon>Pseudomonadati</taxon>
        <taxon>Pseudomonadota</taxon>
        <taxon>Gammaproteobacteria</taxon>
        <taxon>Alteromonadales</taxon>
        <taxon>Pseudoalteromonadaceae</taxon>
        <taxon>Pseudoalteromonas</taxon>
    </lineage>
</organism>
<dbReference type="PRINTS" id="PR00082">
    <property type="entry name" value="GLFDHDRGNASE"/>
</dbReference>
<evidence type="ECO:0000256" key="2">
    <source>
        <dbReference type="ARBA" id="ARBA00006382"/>
    </source>
</evidence>
<dbReference type="InterPro" id="IPR033922">
    <property type="entry name" value="NAD_bind_Glu_DH"/>
</dbReference>
<dbReference type="SUPFAM" id="SSF51735">
    <property type="entry name" value="NAD(P)-binding Rossmann-fold domains"/>
    <property type="match status" value="1"/>
</dbReference>
<dbReference type="CDD" id="cd01076">
    <property type="entry name" value="NAD_bind_1_Glu_DH"/>
    <property type="match status" value="1"/>
</dbReference>
<dbReference type="PANTHER" id="PTHR11606">
    <property type="entry name" value="GLUTAMATE DEHYDROGENASE"/>
    <property type="match status" value="1"/>
</dbReference>
<comment type="similarity">
    <text evidence="2 5 6">Belongs to the Glu/Leu/Phe/Val dehydrogenases family.</text>
</comment>
<evidence type="ECO:0000256" key="1">
    <source>
        <dbReference type="ARBA" id="ARBA00003868"/>
    </source>
</evidence>
<dbReference type="InterPro" id="IPR033524">
    <property type="entry name" value="Glu/Leu/Phe/Val_DH_AS"/>
</dbReference>
<comment type="catalytic activity">
    <reaction evidence="4">
        <text>L-glutamate + NADP(+) + H2O = 2-oxoglutarate + NH4(+) + NADPH + H(+)</text>
        <dbReference type="Rhea" id="RHEA:11612"/>
        <dbReference type="ChEBI" id="CHEBI:15377"/>
        <dbReference type="ChEBI" id="CHEBI:15378"/>
        <dbReference type="ChEBI" id="CHEBI:16810"/>
        <dbReference type="ChEBI" id="CHEBI:28938"/>
        <dbReference type="ChEBI" id="CHEBI:29985"/>
        <dbReference type="ChEBI" id="CHEBI:57783"/>
        <dbReference type="ChEBI" id="CHEBI:58349"/>
        <dbReference type="EC" id="1.4.1.4"/>
    </reaction>
</comment>
<comment type="caution">
    <text evidence="8">The sequence shown here is derived from an EMBL/GenBank/DDBJ whole genome shotgun (WGS) entry which is preliminary data.</text>
</comment>
<comment type="function">
    <text evidence="1">Catalyzes the reversible oxidative deamination of glutamate to alpha-ketoglutarate and ammonia.</text>
</comment>
<evidence type="ECO:0000256" key="4">
    <source>
        <dbReference type="ARBA" id="ARBA00048584"/>
    </source>
</evidence>
<dbReference type="InterPro" id="IPR006097">
    <property type="entry name" value="Glu/Leu/Phe/Val/Trp_DH_dimer"/>
</dbReference>
<dbReference type="Gene3D" id="3.40.50.720">
    <property type="entry name" value="NAD(P)-binding Rossmann-like Domain"/>
    <property type="match status" value="1"/>
</dbReference>
<sequence>MASSVFDDAIARLKRIGTLTQCSTQVINALSHANAMLHVNVEVRMDDGHIHYFPGYRCQHNNVLGPTKGGIRFHPQVNADEVQALALWMTLKCAVVGIPFGGAKGGVCVDPKTLSPFELERLSRSYVRAMADFIGPERDIPAPDVYTNALIMGWMMDEYEKITRVKNPAVITGKPIALGGSLGRDDATGRGAYLCIKELEKRDKLIPEETRVAIQGFGSGGYHVARLLANDGYKVVAVSDSKGAIYLHQGLNIDSVYRQKQQHKELQAVYCEGSVCEAQVHQHLSNAELLTCDVDILIPAALDGVITAANAAAIQARYIVEIANGPVTSDADAILKDKGVIVVPDILANAGGVTVSYFEWVQNRSGLRWQREKVSHELAQIMQRAFKRANDLVEQNGMDFRDAVYAVALKHLSEGIEAHGTPDYFNGG</sequence>
<evidence type="ECO:0000313" key="9">
    <source>
        <dbReference type="Proteomes" id="UP001447008"/>
    </source>
</evidence>
<evidence type="ECO:0000256" key="3">
    <source>
        <dbReference type="ARBA" id="ARBA00023002"/>
    </source>
</evidence>
<dbReference type="Gene3D" id="3.40.50.10860">
    <property type="entry name" value="Leucine Dehydrogenase, chain A, domain 1"/>
    <property type="match status" value="1"/>
</dbReference>
<keyword evidence="9" id="KW-1185">Reference proteome</keyword>
<dbReference type="SUPFAM" id="SSF53223">
    <property type="entry name" value="Aminoacid dehydrogenase-like, N-terminal domain"/>
    <property type="match status" value="1"/>
</dbReference>
<reference evidence="8 9" key="1">
    <citation type="submission" date="2024-03" db="EMBL/GenBank/DDBJ databases">
        <title>Pseudoalteromonas qingdaonensis sp. nov., isolated from the intestines of marine benthic organisms.</title>
        <authorList>
            <person name="Lin X."/>
            <person name="Fang S."/>
            <person name="Hu X."/>
        </authorList>
    </citation>
    <scope>NUCLEOTIDE SEQUENCE [LARGE SCALE GENOMIC DNA]</scope>
    <source>
        <strain evidence="8 9">YIC-827</strain>
    </source>
</reference>
<dbReference type="RefSeq" id="WP_342677827.1">
    <property type="nucleotide sequence ID" value="NZ_JBCGCU010000006.1"/>
</dbReference>
<name>A0ABU9N0T6_9GAMM</name>
<dbReference type="PROSITE" id="PS00074">
    <property type="entry name" value="GLFV_DEHYDROGENASE"/>
    <property type="match status" value="1"/>
</dbReference>
<dbReference type="Proteomes" id="UP001447008">
    <property type="component" value="Unassembled WGS sequence"/>
</dbReference>
<dbReference type="EMBL" id="JBCGCU010000006">
    <property type="protein sequence ID" value="MEM0515298.1"/>
    <property type="molecule type" value="Genomic_DNA"/>
</dbReference>
<dbReference type="Pfam" id="PF00208">
    <property type="entry name" value="ELFV_dehydrog"/>
    <property type="match status" value="1"/>
</dbReference>
<proteinExistence type="inferred from homology"/>
<keyword evidence="3 5" id="KW-0560">Oxidoreductase</keyword>
<dbReference type="Pfam" id="PF02812">
    <property type="entry name" value="ELFV_dehydrog_N"/>
    <property type="match status" value="1"/>
</dbReference>
<dbReference type="SMART" id="SM00839">
    <property type="entry name" value="ELFV_dehydrog"/>
    <property type="match status" value="1"/>
</dbReference>
<dbReference type="InterPro" id="IPR036291">
    <property type="entry name" value="NAD(P)-bd_dom_sf"/>
</dbReference>
<evidence type="ECO:0000256" key="6">
    <source>
        <dbReference type="RuleBase" id="RU004417"/>
    </source>
</evidence>
<evidence type="ECO:0000256" key="5">
    <source>
        <dbReference type="PIRNR" id="PIRNR000185"/>
    </source>
</evidence>
<dbReference type="GO" id="GO:0016491">
    <property type="term" value="F:oxidoreductase activity"/>
    <property type="evidence" value="ECO:0007669"/>
    <property type="project" value="UniProtKB-KW"/>
</dbReference>
<evidence type="ECO:0000259" key="7">
    <source>
        <dbReference type="SMART" id="SM00839"/>
    </source>
</evidence>
<dbReference type="PANTHER" id="PTHR11606:SF13">
    <property type="entry name" value="GLUTAMATE DEHYDROGENASE 1, MITOCHONDRIAL"/>
    <property type="match status" value="1"/>
</dbReference>
<feature type="domain" description="Glutamate/phenylalanine/leucine/valine/L-tryptophan dehydrogenase C-terminal" evidence="7">
    <location>
        <begin position="181"/>
        <end position="420"/>
    </location>
</feature>
<gene>
    <name evidence="8" type="ORF">WCN91_07615</name>
</gene>